<dbReference type="SUPFAM" id="SSF48484">
    <property type="entry name" value="Lipoxigenase"/>
    <property type="match status" value="1"/>
</dbReference>
<dbReference type="EMBL" id="LXQA010984052">
    <property type="protein sequence ID" value="MCI79913.1"/>
    <property type="molecule type" value="Genomic_DNA"/>
</dbReference>
<sequence>MPEKGSPEYDELAKDYQKTYLRTITPKNESILNMTVLE</sequence>
<dbReference type="PROSITE" id="PS51393">
    <property type="entry name" value="LIPOXYGENASE_3"/>
    <property type="match status" value="1"/>
</dbReference>
<comment type="caution">
    <text evidence="2">The sequence shown here is derived from an EMBL/GenBank/DDBJ whole genome shotgun (WGS) entry which is preliminary data.</text>
</comment>
<dbReference type="InterPro" id="IPR036226">
    <property type="entry name" value="LipOase_C_sf"/>
</dbReference>
<feature type="domain" description="Lipoxygenase" evidence="1">
    <location>
        <begin position="1"/>
        <end position="38"/>
    </location>
</feature>
<reference evidence="2 3" key="1">
    <citation type="journal article" date="2018" name="Front. Plant Sci.">
        <title>Red Clover (Trifolium pratense) and Zigzag Clover (T. medium) - A Picture of Genomic Similarities and Differences.</title>
        <authorList>
            <person name="Dluhosova J."/>
            <person name="Istvanek J."/>
            <person name="Nedelnik J."/>
            <person name="Repkova J."/>
        </authorList>
    </citation>
    <scope>NUCLEOTIDE SEQUENCE [LARGE SCALE GENOMIC DNA]</scope>
    <source>
        <strain evidence="3">cv. 10/8</strain>
        <tissue evidence="2">Leaf</tissue>
    </source>
</reference>
<dbReference type="Proteomes" id="UP000265520">
    <property type="component" value="Unassembled WGS sequence"/>
</dbReference>
<keyword evidence="3" id="KW-1185">Reference proteome</keyword>
<protein>
    <submittedName>
        <fullName evidence="2">Lipoxygenase</fullName>
    </submittedName>
</protein>
<feature type="non-terminal residue" evidence="2">
    <location>
        <position position="38"/>
    </location>
</feature>
<dbReference type="InterPro" id="IPR013819">
    <property type="entry name" value="LipOase_C"/>
</dbReference>
<dbReference type="GO" id="GO:0016702">
    <property type="term" value="F:oxidoreductase activity, acting on single donors with incorporation of molecular oxygen, incorporation of two atoms of oxygen"/>
    <property type="evidence" value="ECO:0007669"/>
    <property type="project" value="InterPro"/>
</dbReference>
<evidence type="ECO:0000259" key="1">
    <source>
        <dbReference type="PROSITE" id="PS51393"/>
    </source>
</evidence>
<proteinExistence type="predicted"/>
<dbReference type="GO" id="GO:0046872">
    <property type="term" value="F:metal ion binding"/>
    <property type="evidence" value="ECO:0007669"/>
    <property type="project" value="InterPro"/>
</dbReference>
<organism evidence="2 3">
    <name type="scientific">Trifolium medium</name>
    <dbReference type="NCBI Taxonomy" id="97028"/>
    <lineage>
        <taxon>Eukaryota</taxon>
        <taxon>Viridiplantae</taxon>
        <taxon>Streptophyta</taxon>
        <taxon>Embryophyta</taxon>
        <taxon>Tracheophyta</taxon>
        <taxon>Spermatophyta</taxon>
        <taxon>Magnoliopsida</taxon>
        <taxon>eudicotyledons</taxon>
        <taxon>Gunneridae</taxon>
        <taxon>Pentapetalae</taxon>
        <taxon>rosids</taxon>
        <taxon>fabids</taxon>
        <taxon>Fabales</taxon>
        <taxon>Fabaceae</taxon>
        <taxon>Papilionoideae</taxon>
        <taxon>50 kb inversion clade</taxon>
        <taxon>NPAAA clade</taxon>
        <taxon>Hologalegina</taxon>
        <taxon>IRL clade</taxon>
        <taxon>Trifolieae</taxon>
        <taxon>Trifolium</taxon>
    </lineage>
</organism>
<accession>A0A392UXJ1</accession>
<evidence type="ECO:0000313" key="3">
    <source>
        <dbReference type="Proteomes" id="UP000265520"/>
    </source>
</evidence>
<dbReference type="AlphaFoldDB" id="A0A392UXJ1"/>
<evidence type="ECO:0000313" key="2">
    <source>
        <dbReference type="EMBL" id="MCI79913.1"/>
    </source>
</evidence>
<name>A0A392UXJ1_9FABA</name>